<dbReference type="Gene3D" id="1.10.1270.20">
    <property type="entry name" value="tRNA(m1g37)methyltransferase, domain 2"/>
    <property type="match status" value="1"/>
</dbReference>
<evidence type="ECO:0000256" key="8">
    <source>
        <dbReference type="ARBA" id="ARBA00022603"/>
    </source>
</evidence>
<evidence type="ECO:0000256" key="11">
    <source>
        <dbReference type="ARBA" id="ARBA00022694"/>
    </source>
</evidence>
<dbReference type="Gene3D" id="3.40.1280.10">
    <property type="match status" value="1"/>
</dbReference>
<dbReference type="PANTHER" id="PTHR46417:SF1">
    <property type="entry name" value="TRNA (GUANINE-N(1)-)-METHYLTRANSFERASE"/>
    <property type="match status" value="1"/>
</dbReference>
<evidence type="ECO:0000256" key="10">
    <source>
        <dbReference type="ARBA" id="ARBA00022691"/>
    </source>
</evidence>
<keyword evidence="8 15" id="KW-0489">Methyltransferase</keyword>
<dbReference type="NCBIfam" id="NF000648">
    <property type="entry name" value="PRK00026.1"/>
    <property type="match status" value="1"/>
</dbReference>
<dbReference type="OrthoDB" id="9807416at2"/>
<dbReference type="InterPro" id="IPR016009">
    <property type="entry name" value="tRNA_MeTrfase_TRMD/TRM10"/>
</dbReference>
<dbReference type="EMBL" id="ACGK02000002">
    <property type="protein sequence ID" value="EGF23041.1"/>
    <property type="molecule type" value="Genomic_DNA"/>
</dbReference>
<reference evidence="19 20" key="1">
    <citation type="submission" date="2011-02" db="EMBL/GenBank/DDBJ databases">
        <authorList>
            <person name="Muzny D."/>
            <person name="Qin X."/>
            <person name="Buhay C."/>
            <person name="Dugan-Rocha S."/>
            <person name="Ding Y."/>
            <person name="Chen G."/>
            <person name="Hawes A."/>
            <person name="Holder M."/>
            <person name="Jhangiani S."/>
            <person name="Johnson A."/>
            <person name="Khan Z."/>
            <person name="Li Z."/>
            <person name="Liu W."/>
            <person name="Liu X."/>
            <person name="Perez L."/>
            <person name="Shen H."/>
            <person name="Wang Q."/>
            <person name="Watt J."/>
            <person name="Xi L."/>
            <person name="Xin Y."/>
            <person name="Zhou J."/>
            <person name="Deng J."/>
            <person name="Jiang H."/>
            <person name="Liu Y."/>
            <person name="Qu J."/>
            <person name="Song X.-Z."/>
            <person name="Zhang L."/>
            <person name="Villasana D."/>
            <person name="Johnson A."/>
            <person name="Liu J."/>
            <person name="Liyanage D."/>
            <person name="Lorensuhewa L."/>
            <person name="Robinson T."/>
            <person name="Song A."/>
            <person name="Song B.-B."/>
            <person name="Dinh H."/>
            <person name="Thornton R."/>
            <person name="Coyle M."/>
            <person name="Francisco L."/>
            <person name="Jackson L."/>
            <person name="Javaid M."/>
            <person name="Korchina V."/>
            <person name="Kovar C."/>
            <person name="Mata R."/>
            <person name="Mathew T."/>
            <person name="Ngo R."/>
            <person name="Nguyen L."/>
            <person name="Nguyen N."/>
            <person name="Okwuonu G."/>
            <person name="Ongeri F."/>
            <person name="Pham C."/>
            <person name="Simmons D."/>
            <person name="Wilczek-Boney K."/>
            <person name="Hale W."/>
            <person name="Jakkamsetti A."/>
            <person name="Pham P."/>
            <person name="Ruth R."/>
            <person name="San Lucas F."/>
            <person name="Warren J."/>
            <person name="Zhang J."/>
            <person name="Zhao Z."/>
            <person name="Zhou C."/>
            <person name="Zhu D."/>
            <person name="Lee S."/>
            <person name="Bess C."/>
            <person name="Blankenburg K."/>
            <person name="Forbes L."/>
            <person name="Fu Q."/>
            <person name="Gubbala S."/>
            <person name="Hirani K."/>
            <person name="Jayaseelan J.C."/>
            <person name="Lara F."/>
            <person name="Munidasa M."/>
            <person name="Palculict T."/>
            <person name="Patil S."/>
            <person name="Pu L.-L."/>
            <person name="Saada N."/>
            <person name="Tang L."/>
            <person name="Weissenberger G."/>
            <person name="Zhu Y."/>
            <person name="Hemphill L."/>
            <person name="Shang Y."/>
            <person name="Youmans B."/>
            <person name="Ayvaz T."/>
            <person name="Ross M."/>
            <person name="Santibanez J."/>
            <person name="Aqrawi P."/>
            <person name="Gross S."/>
            <person name="Joshi V."/>
            <person name="Fowler G."/>
            <person name="Nazareth L."/>
            <person name="Reid J."/>
            <person name="Worley K."/>
            <person name="Petrosino J."/>
            <person name="Highlander S."/>
            <person name="Gibbs R."/>
        </authorList>
    </citation>
    <scope>NUCLEOTIDE SEQUENCE [LARGE SCALE GENOMIC DNA]</scope>
    <source>
        <strain evidence="19 20">DSM 15829</strain>
    </source>
</reference>
<dbReference type="EC" id="2.1.1.228" evidence="5 15"/>
<dbReference type="GO" id="GO:0002939">
    <property type="term" value="P:tRNA N1-guanine methylation"/>
    <property type="evidence" value="ECO:0007669"/>
    <property type="project" value="TreeGrafter"/>
</dbReference>
<dbReference type="PANTHER" id="PTHR46417">
    <property type="entry name" value="TRNA (GUANINE-N(1)-)-METHYLTRANSFERASE"/>
    <property type="match status" value="1"/>
</dbReference>
<accession>F1T6D6</accession>
<dbReference type="InterPro" id="IPR029028">
    <property type="entry name" value="Alpha/beta_knot_MTases"/>
</dbReference>
<evidence type="ECO:0000256" key="15">
    <source>
        <dbReference type="HAMAP-Rule" id="MF_00605"/>
    </source>
</evidence>
<dbReference type="HAMAP" id="MF_00605">
    <property type="entry name" value="TrmD"/>
    <property type="match status" value="1"/>
</dbReference>
<dbReference type="InterPro" id="IPR023148">
    <property type="entry name" value="tRNA_m1G_MeTrfase_C_sf"/>
</dbReference>
<evidence type="ECO:0000256" key="13">
    <source>
        <dbReference type="ARBA" id="ARBA00033392"/>
    </source>
</evidence>
<feature type="binding site" evidence="15 16">
    <location>
        <position position="114"/>
    </location>
    <ligand>
        <name>S-adenosyl-L-methionine</name>
        <dbReference type="ChEBI" id="CHEBI:59789"/>
    </ligand>
</feature>
<comment type="caution">
    <text evidence="19">The sequence shown here is derived from an EMBL/GenBank/DDBJ whole genome shotgun (WGS) entry which is preliminary data.</text>
</comment>
<organism evidence="19 20">
    <name type="scientific">Fannyhessea vaginae DSM 15829</name>
    <dbReference type="NCBI Taxonomy" id="525256"/>
    <lineage>
        <taxon>Bacteria</taxon>
        <taxon>Bacillati</taxon>
        <taxon>Actinomycetota</taxon>
        <taxon>Coriobacteriia</taxon>
        <taxon>Coriobacteriales</taxon>
        <taxon>Atopobiaceae</taxon>
        <taxon>Fannyhessea</taxon>
    </lineage>
</organism>
<keyword evidence="20" id="KW-1185">Reference proteome</keyword>
<evidence type="ECO:0000259" key="18">
    <source>
        <dbReference type="Pfam" id="PF01746"/>
    </source>
</evidence>
<evidence type="ECO:0000256" key="5">
    <source>
        <dbReference type="ARBA" id="ARBA00012807"/>
    </source>
</evidence>
<evidence type="ECO:0000313" key="19">
    <source>
        <dbReference type="EMBL" id="EGF23041.1"/>
    </source>
</evidence>
<dbReference type="Proteomes" id="UP000005947">
    <property type="component" value="Unassembled WGS sequence"/>
</dbReference>
<dbReference type="InterPro" id="IPR002649">
    <property type="entry name" value="tRNA_m1G_MeTrfase_TrmD"/>
</dbReference>
<dbReference type="RefSeq" id="WP_006303240.1">
    <property type="nucleotide sequence ID" value="NZ_ACGK02000002.1"/>
</dbReference>
<evidence type="ECO:0000256" key="7">
    <source>
        <dbReference type="ARBA" id="ARBA00022490"/>
    </source>
</evidence>
<feature type="domain" description="tRNA methyltransferase TRMD/TRM10-type" evidence="18">
    <location>
        <begin position="3"/>
        <end position="226"/>
    </location>
</feature>
<protein>
    <recommendedName>
        <fullName evidence="6 15">tRNA (guanine-N(1)-)-methyltransferase</fullName>
        <ecNumber evidence="5 15">2.1.1.228</ecNumber>
    </recommendedName>
    <alternativeName>
        <fullName evidence="12 15">M1G-methyltransferase</fullName>
    </alternativeName>
    <alternativeName>
        <fullName evidence="13 15">tRNA [GM37] methyltransferase</fullName>
    </alternativeName>
</protein>
<evidence type="ECO:0000256" key="1">
    <source>
        <dbReference type="ARBA" id="ARBA00002634"/>
    </source>
</evidence>
<evidence type="ECO:0000256" key="17">
    <source>
        <dbReference type="RuleBase" id="RU003464"/>
    </source>
</evidence>
<evidence type="ECO:0000313" key="20">
    <source>
        <dbReference type="Proteomes" id="UP000005947"/>
    </source>
</evidence>
<dbReference type="Pfam" id="PF01746">
    <property type="entry name" value="tRNA_m1G_MT"/>
    <property type="match status" value="1"/>
</dbReference>
<dbReference type="SUPFAM" id="SSF75217">
    <property type="entry name" value="alpha/beta knot"/>
    <property type="match status" value="1"/>
</dbReference>
<evidence type="ECO:0000256" key="12">
    <source>
        <dbReference type="ARBA" id="ARBA00029736"/>
    </source>
</evidence>
<dbReference type="PIRSF" id="PIRSF000386">
    <property type="entry name" value="tRNA_mtase"/>
    <property type="match status" value="1"/>
</dbReference>
<keyword evidence="10 15" id="KW-0949">S-adenosyl-L-methionine</keyword>
<evidence type="ECO:0000256" key="14">
    <source>
        <dbReference type="ARBA" id="ARBA00047783"/>
    </source>
</evidence>
<evidence type="ECO:0000256" key="9">
    <source>
        <dbReference type="ARBA" id="ARBA00022679"/>
    </source>
</evidence>
<dbReference type="AlphaFoldDB" id="F1T6D6"/>
<evidence type="ECO:0000256" key="3">
    <source>
        <dbReference type="ARBA" id="ARBA00007630"/>
    </source>
</evidence>
<comment type="function">
    <text evidence="1 15 17">Specifically methylates guanosine-37 in various tRNAs.</text>
</comment>
<dbReference type="GeneID" id="93210486"/>
<feature type="binding site" evidence="15 16">
    <location>
        <begin position="133"/>
        <end position="138"/>
    </location>
    <ligand>
        <name>S-adenosyl-L-methionine</name>
        <dbReference type="ChEBI" id="CHEBI:59789"/>
    </ligand>
</feature>
<comment type="subcellular location">
    <subcellularLocation>
        <location evidence="2 15 17">Cytoplasm</location>
    </subcellularLocation>
</comment>
<dbReference type="GO" id="GO:0052906">
    <property type="term" value="F:tRNA (guanine(37)-N1)-methyltransferase activity"/>
    <property type="evidence" value="ECO:0007669"/>
    <property type="project" value="UniProtKB-UniRule"/>
</dbReference>
<proteinExistence type="inferred from homology"/>
<evidence type="ECO:0000256" key="4">
    <source>
        <dbReference type="ARBA" id="ARBA00011738"/>
    </source>
</evidence>
<comment type="catalytic activity">
    <reaction evidence="14 15 17">
        <text>guanosine(37) in tRNA + S-adenosyl-L-methionine = N(1)-methylguanosine(37) in tRNA + S-adenosyl-L-homocysteine + H(+)</text>
        <dbReference type="Rhea" id="RHEA:36899"/>
        <dbReference type="Rhea" id="RHEA-COMP:10145"/>
        <dbReference type="Rhea" id="RHEA-COMP:10147"/>
        <dbReference type="ChEBI" id="CHEBI:15378"/>
        <dbReference type="ChEBI" id="CHEBI:57856"/>
        <dbReference type="ChEBI" id="CHEBI:59789"/>
        <dbReference type="ChEBI" id="CHEBI:73542"/>
        <dbReference type="ChEBI" id="CHEBI:74269"/>
        <dbReference type="EC" id="2.1.1.228"/>
    </reaction>
</comment>
<comment type="similarity">
    <text evidence="3 15 17">Belongs to the RNA methyltransferase TrmD family.</text>
</comment>
<sequence>MISFEVLSIFPNLFQPYMDASIMGRARAHNLYSLTTYDLRRWTHDAHHSVDDAPYGGGQGMLMKCEPFFEAFSEISSYSAEKPYIVMFSPCGKRFTQACAAELSHKKRVLFACGHYEGIDERVYQKADAIYSLGDYVLTGAELATLVVLDATIRLIPGALGDAQSACDESFSDAGLLEYAQYTRPREVEGARVPDVLLSGNHEAIKTWKRMNALERTARWRPDLLSRATLTDKEYDFVQNLTSYRKEM</sequence>
<keyword evidence="11 15" id="KW-0819">tRNA processing</keyword>
<gene>
    <name evidence="15 19" type="primary">trmD</name>
    <name evidence="19" type="ORF">HMPREF0091_11036</name>
</gene>
<dbReference type="eggNOG" id="COG0336">
    <property type="taxonomic scope" value="Bacteria"/>
</dbReference>
<dbReference type="FunFam" id="3.40.1280.10:FF:000001">
    <property type="entry name" value="tRNA (guanine-N(1)-)-methyltransferase"/>
    <property type="match status" value="1"/>
</dbReference>
<dbReference type="InterPro" id="IPR029026">
    <property type="entry name" value="tRNA_m1G_MTases_N"/>
</dbReference>
<dbReference type="NCBIfam" id="TIGR00088">
    <property type="entry name" value="trmD"/>
    <property type="match status" value="1"/>
</dbReference>
<evidence type="ECO:0000256" key="6">
    <source>
        <dbReference type="ARBA" id="ARBA00014679"/>
    </source>
</evidence>
<comment type="subunit">
    <text evidence="4 15 17">Homodimer.</text>
</comment>
<dbReference type="CDD" id="cd18080">
    <property type="entry name" value="TrmD-like"/>
    <property type="match status" value="1"/>
</dbReference>
<name>F1T6D6_9ACTN</name>
<keyword evidence="7 15" id="KW-0963">Cytoplasm</keyword>
<evidence type="ECO:0000256" key="16">
    <source>
        <dbReference type="PIRSR" id="PIRSR000386-1"/>
    </source>
</evidence>
<keyword evidence="9 15" id="KW-0808">Transferase</keyword>
<dbReference type="GO" id="GO:0005829">
    <property type="term" value="C:cytosol"/>
    <property type="evidence" value="ECO:0007669"/>
    <property type="project" value="TreeGrafter"/>
</dbReference>
<evidence type="ECO:0000256" key="2">
    <source>
        <dbReference type="ARBA" id="ARBA00004496"/>
    </source>
</evidence>